<name>A0AAX1LD35_9CORY</name>
<accession>A0AAX1LD35</accession>
<dbReference type="EMBL" id="CP069534">
    <property type="protein sequence ID" value="QRP71966.1"/>
    <property type="molecule type" value="Genomic_DNA"/>
</dbReference>
<sequence>MRVTVTATVTSTLLVVLLIEGTVTSAPTIAVPPVAVLTAVIAGTFPIVAPVTALGRATLVIGKGDVNELPSPGIPTTALSSVSATTAVATSSGIAASVVEIIPWGHTVYFPFSNQ</sequence>
<keyword evidence="1" id="KW-1133">Transmembrane helix</keyword>
<evidence type="ECO:0008006" key="4">
    <source>
        <dbReference type="Google" id="ProtNLM"/>
    </source>
</evidence>
<organism evidence="2 3">
    <name type="scientific">Corynebacterium glucuronolyticum</name>
    <dbReference type="NCBI Taxonomy" id="39791"/>
    <lineage>
        <taxon>Bacteria</taxon>
        <taxon>Bacillati</taxon>
        <taxon>Actinomycetota</taxon>
        <taxon>Actinomycetes</taxon>
        <taxon>Mycobacteriales</taxon>
        <taxon>Corynebacteriaceae</taxon>
        <taxon>Corynebacterium</taxon>
    </lineage>
</organism>
<proteinExistence type="predicted"/>
<feature type="transmembrane region" description="Helical" evidence="1">
    <location>
        <begin position="35"/>
        <end position="54"/>
    </location>
</feature>
<dbReference type="Proteomes" id="UP000617681">
    <property type="component" value="Chromosome"/>
</dbReference>
<evidence type="ECO:0000256" key="1">
    <source>
        <dbReference type="SAM" id="Phobius"/>
    </source>
</evidence>
<keyword evidence="1" id="KW-0472">Membrane</keyword>
<gene>
    <name evidence="2" type="ORF">I6J21_06065</name>
</gene>
<evidence type="ECO:0000313" key="2">
    <source>
        <dbReference type="EMBL" id="QRP71966.1"/>
    </source>
</evidence>
<keyword evidence="1" id="KW-0812">Transmembrane</keyword>
<reference evidence="2" key="1">
    <citation type="submission" date="2021-02" db="EMBL/GenBank/DDBJ databases">
        <title>FDA dAtabase for Regulatory Grade micrObial Sequences (FDA-ARGOS): Supporting development and validation of Infectious Disease Dx tests.</title>
        <authorList>
            <person name="Sproer C."/>
            <person name="Gronow S."/>
            <person name="Severitt S."/>
            <person name="Schroder I."/>
            <person name="Tallon L."/>
            <person name="Sadzewicz L."/>
            <person name="Zhao X."/>
            <person name="Boylan J."/>
            <person name="Ott S."/>
            <person name="Bowen H."/>
            <person name="Vavikolanu K."/>
            <person name="Mehta A."/>
            <person name="Aluvathingal J."/>
            <person name="Nadendla S."/>
            <person name="Lowell S."/>
            <person name="Myers T."/>
            <person name="Yan Y."/>
            <person name="Sichtig H."/>
        </authorList>
    </citation>
    <scope>NUCLEOTIDE SEQUENCE</scope>
    <source>
        <strain evidence="2">FDAARGOS_1191</strain>
    </source>
</reference>
<dbReference type="GeneID" id="301974162"/>
<evidence type="ECO:0000313" key="3">
    <source>
        <dbReference type="Proteomes" id="UP000617681"/>
    </source>
</evidence>
<protein>
    <recommendedName>
        <fullName evidence="4">Secreted protein</fullName>
    </recommendedName>
</protein>
<dbReference type="AlphaFoldDB" id="A0AAX1LD35"/>
<dbReference type="RefSeq" id="WP_005393841.1">
    <property type="nucleotide sequence ID" value="NZ_CP069485.1"/>
</dbReference>